<dbReference type="GO" id="GO:0071555">
    <property type="term" value="P:cell wall organization"/>
    <property type="evidence" value="ECO:0007669"/>
    <property type="project" value="UniProtKB-KW"/>
</dbReference>
<feature type="transmembrane region" description="Helical" evidence="11">
    <location>
        <begin position="551"/>
        <end position="572"/>
    </location>
</feature>
<feature type="transmembrane region" description="Helical" evidence="11">
    <location>
        <begin position="584"/>
        <end position="601"/>
    </location>
</feature>
<comment type="caution">
    <text evidence="12">The sequence shown here is derived from an EMBL/GenBank/DDBJ whole genome shotgun (WGS) entry which is preliminary data.</text>
</comment>
<dbReference type="GO" id="GO:0016760">
    <property type="term" value="F:cellulose synthase (UDP-forming) activity"/>
    <property type="evidence" value="ECO:0007669"/>
    <property type="project" value="InterPro"/>
</dbReference>
<evidence type="ECO:0000256" key="3">
    <source>
        <dbReference type="ARBA" id="ARBA00022679"/>
    </source>
</evidence>
<feature type="transmembrane region" description="Helical" evidence="11">
    <location>
        <begin position="480"/>
        <end position="499"/>
    </location>
</feature>
<feature type="active site" evidence="8">
    <location>
        <position position="144"/>
    </location>
</feature>
<reference evidence="12" key="2">
    <citation type="submission" date="2023-06" db="EMBL/GenBank/DDBJ databases">
        <authorList>
            <person name="Ma L."/>
            <person name="Liu K.-W."/>
            <person name="Li Z."/>
            <person name="Hsiao Y.-Y."/>
            <person name="Qi Y."/>
            <person name="Fu T."/>
            <person name="Tang G."/>
            <person name="Zhang D."/>
            <person name="Sun W.-H."/>
            <person name="Liu D.-K."/>
            <person name="Li Y."/>
            <person name="Chen G.-Z."/>
            <person name="Liu X.-D."/>
            <person name="Liao X.-Y."/>
            <person name="Jiang Y.-T."/>
            <person name="Yu X."/>
            <person name="Hao Y."/>
            <person name="Huang J."/>
            <person name="Zhao X.-W."/>
            <person name="Ke S."/>
            <person name="Chen Y.-Y."/>
            <person name="Wu W.-L."/>
            <person name="Hsu J.-L."/>
            <person name="Lin Y.-F."/>
            <person name="Huang M.-D."/>
            <person name="Li C.-Y."/>
            <person name="Huang L."/>
            <person name="Wang Z.-W."/>
            <person name="Zhao X."/>
            <person name="Zhong W.-Y."/>
            <person name="Peng D.-H."/>
            <person name="Ahmad S."/>
            <person name="Lan S."/>
            <person name="Zhang J.-S."/>
            <person name="Tsai W.-C."/>
            <person name="Van De Peer Y."/>
            <person name="Liu Z.-J."/>
        </authorList>
    </citation>
    <scope>NUCLEOTIDE SEQUENCE</scope>
    <source>
        <strain evidence="12">CP</strain>
        <tissue evidence="12">Leaves</tissue>
    </source>
</reference>
<evidence type="ECO:0000256" key="11">
    <source>
        <dbReference type="SAM" id="Phobius"/>
    </source>
</evidence>
<dbReference type="InterPro" id="IPR029044">
    <property type="entry name" value="Nucleotide-diphossugar_trans"/>
</dbReference>
<dbReference type="EMBL" id="JAUJYO010000015">
    <property type="protein sequence ID" value="KAK1296747.1"/>
    <property type="molecule type" value="Genomic_DNA"/>
</dbReference>
<dbReference type="GO" id="GO:0030244">
    <property type="term" value="P:cellulose biosynthetic process"/>
    <property type="evidence" value="ECO:0007669"/>
    <property type="project" value="InterPro"/>
</dbReference>
<feature type="binding site" evidence="10">
    <location>
        <position position="304"/>
    </location>
    <ligand>
        <name>Mn(2+)</name>
        <dbReference type="ChEBI" id="CHEBI:29035"/>
    </ligand>
</feature>
<keyword evidence="13" id="KW-1185">Reference proteome</keyword>
<feature type="transmembrane region" description="Helical" evidence="11">
    <location>
        <begin position="51"/>
        <end position="73"/>
    </location>
</feature>
<evidence type="ECO:0000313" key="13">
    <source>
        <dbReference type="Proteomes" id="UP001180020"/>
    </source>
</evidence>
<feature type="transmembrane region" description="Helical" evidence="11">
    <location>
        <begin position="708"/>
        <end position="728"/>
    </location>
</feature>
<feature type="binding site" evidence="10">
    <location>
        <position position="280"/>
    </location>
    <ligand>
        <name>Mn(2+)</name>
        <dbReference type="ChEBI" id="CHEBI:29035"/>
    </ligand>
</feature>
<evidence type="ECO:0000256" key="4">
    <source>
        <dbReference type="ARBA" id="ARBA00022692"/>
    </source>
</evidence>
<feature type="transmembrane region" description="Helical" evidence="11">
    <location>
        <begin position="20"/>
        <end position="39"/>
    </location>
</feature>
<feature type="binding site" evidence="9">
    <location>
        <position position="144"/>
    </location>
    <ligand>
        <name>UDP-alpha-D-glucose</name>
        <dbReference type="ChEBI" id="CHEBI:58885"/>
    </ligand>
</feature>
<dbReference type="Gene3D" id="3.90.550.10">
    <property type="entry name" value="Spore Coat Polysaccharide Biosynthesis Protein SpsA, Chain A"/>
    <property type="match status" value="2"/>
</dbReference>
<keyword evidence="7" id="KW-0961">Cell wall biogenesis/degradation</keyword>
<feature type="active site" evidence="8">
    <location>
        <position position="438"/>
    </location>
</feature>
<keyword evidence="5 11" id="KW-1133">Transmembrane helix</keyword>
<feature type="transmembrane region" description="Helical" evidence="11">
    <location>
        <begin position="670"/>
        <end position="688"/>
    </location>
</feature>
<evidence type="ECO:0000256" key="10">
    <source>
        <dbReference type="PIRSR" id="PIRSR605150-3"/>
    </source>
</evidence>
<comment type="subcellular location">
    <subcellularLocation>
        <location evidence="1">Endomembrane system</location>
        <topology evidence="1">Multi-pass membrane protein</topology>
    </subcellularLocation>
</comment>
<keyword evidence="4 11" id="KW-0812">Transmembrane</keyword>
<sequence length="730" mass="83435">MVEESKTLPLHTCQIEPNLWLNRGHAVLYSCALLALFYHRLRSLLFQSTTFFALFLHLSLFVSDLVLAFMWAVTQAFHMRRVHRQTFPENLSTVLETKDMPKIDVFVCTADPYKEPPMSVVNTVLSAMAFDYPGEKVCVYVSDDGGSQLTLFAFVEMEKFARHWLPFCREMGMRERSPEAYFASSEAHPRSDKIKMMYECMKERVEHVMEIGRVTDDMIHDEDELQIFTKWTSDFTRSNHPTVIQVLLDSQKDVDVMGQAMPSLVYLSREKRPGAHHHFKAGALNTLMRVSAAMTNAPIILTLDCDMNSNDPQAPRRALCHLSDPDAPPNLAFVQFPQYFRGIDRNDIYGCEWKGLFQIYPVGMDGLRGPNHVGTGCFFRRRALHEEEDNVSSLYMSDQSIKDELNLERAHNSASCTYENNTEWGGTMGFRYGSVVEDYNTGYRLHCEGWVSIFCDPQPPAFMGNAPLNLNDTLSQTMRWSVGLLEVAFSKYCTIIFGVKKMNLLMGMCYSHYAFWPIWSIPMMTYAFLPQLALLNGTSLFPKASEKWMCLYAYLFISAYIQDLISFLRANGTLGRWYNNQRMWMIRGVTCFPFGFLQFFLQKIGVSSSGFNVTSKVSNDEQSKRYARGIFDFGVVSPFFVSLSMVALINFAAFWIGLMRVHEDGYLNSMFVQLFLAAFVMVNCWPVYEAMVLRNDSGSLPGYVKKVSVILSMGMFTIACFAFGMQGISY</sequence>
<evidence type="ECO:0000256" key="7">
    <source>
        <dbReference type="ARBA" id="ARBA00023316"/>
    </source>
</evidence>
<feature type="binding site" evidence="9">
    <location>
        <position position="115"/>
    </location>
    <ligand>
        <name>UDP-alpha-D-glucose</name>
        <dbReference type="ChEBI" id="CHEBI:58885"/>
    </ligand>
</feature>
<dbReference type="Proteomes" id="UP001180020">
    <property type="component" value="Unassembled WGS sequence"/>
</dbReference>
<gene>
    <name evidence="12" type="primary">CSLG3</name>
    <name evidence="12" type="ORF">QJS10_CPB15g01538</name>
</gene>
<evidence type="ECO:0000256" key="2">
    <source>
        <dbReference type="ARBA" id="ARBA00022676"/>
    </source>
</evidence>
<evidence type="ECO:0000313" key="12">
    <source>
        <dbReference type="EMBL" id="KAK1296747.1"/>
    </source>
</evidence>
<feature type="transmembrane region" description="Helical" evidence="11">
    <location>
        <begin position="511"/>
        <end position="531"/>
    </location>
</feature>
<reference evidence="12" key="1">
    <citation type="journal article" date="2023" name="Nat. Commun.">
        <title>Diploid and tetraploid genomes of Acorus and the evolution of monocots.</title>
        <authorList>
            <person name="Ma L."/>
            <person name="Liu K.W."/>
            <person name="Li Z."/>
            <person name="Hsiao Y.Y."/>
            <person name="Qi Y."/>
            <person name="Fu T."/>
            <person name="Tang G.D."/>
            <person name="Zhang D."/>
            <person name="Sun W.H."/>
            <person name="Liu D.K."/>
            <person name="Li Y."/>
            <person name="Chen G.Z."/>
            <person name="Liu X.D."/>
            <person name="Liao X.Y."/>
            <person name="Jiang Y.T."/>
            <person name="Yu X."/>
            <person name="Hao Y."/>
            <person name="Huang J."/>
            <person name="Zhao X.W."/>
            <person name="Ke S."/>
            <person name="Chen Y.Y."/>
            <person name="Wu W.L."/>
            <person name="Hsu J.L."/>
            <person name="Lin Y.F."/>
            <person name="Huang M.D."/>
            <person name="Li C.Y."/>
            <person name="Huang L."/>
            <person name="Wang Z.W."/>
            <person name="Zhao X."/>
            <person name="Zhong W.Y."/>
            <person name="Peng D.H."/>
            <person name="Ahmad S."/>
            <person name="Lan S."/>
            <person name="Zhang J.S."/>
            <person name="Tsai W.C."/>
            <person name="Van de Peer Y."/>
            <person name="Liu Z.J."/>
        </authorList>
    </citation>
    <scope>NUCLEOTIDE SEQUENCE</scope>
    <source>
        <strain evidence="12">CP</strain>
    </source>
</reference>
<evidence type="ECO:0000256" key="5">
    <source>
        <dbReference type="ARBA" id="ARBA00022989"/>
    </source>
</evidence>
<dbReference type="GO" id="GO:0071669">
    <property type="term" value="P:plant-type cell wall organization or biogenesis"/>
    <property type="evidence" value="ECO:0007669"/>
    <property type="project" value="UniProtKB-ARBA"/>
</dbReference>
<keyword evidence="3" id="KW-0808">Transferase</keyword>
<dbReference type="PANTHER" id="PTHR13301">
    <property type="entry name" value="X-BOX TRANSCRIPTION FACTOR-RELATED"/>
    <property type="match status" value="1"/>
</dbReference>
<feature type="binding site" evidence="9">
    <location>
        <position position="114"/>
    </location>
    <ligand>
        <name>UDP-alpha-D-glucose</name>
        <dbReference type="ChEBI" id="CHEBI:58885"/>
    </ligand>
</feature>
<proteinExistence type="predicted"/>
<dbReference type="GO" id="GO:0012505">
    <property type="term" value="C:endomembrane system"/>
    <property type="evidence" value="ECO:0007669"/>
    <property type="project" value="UniProtKB-SubCell"/>
</dbReference>
<evidence type="ECO:0000256" key="8">
    <source>
        <dbReference type="PIRSR" id="PIRSR605150-1"/>
    </source>
</evidence>
<keyword evidence="2" id="KW-0328">Glycosyltransferase</keyword>
<keyword evidence="6 11" id="KW-0472">Membrane</keyword>
<name>A0AAV9D7A7_ACOCL</name>
<dbReference type="FunFam" id="3.90.550.10:FF:000135">
    <property type="entry name" value="Cellulose synthase-like protein G3"/>
    <property type="match status" value="1"/>
</dbReference>
<accession>A0AAV9D7A7</accession>
<feature type="transmembrane region" description="Helical" evidence="11">
    <location>
        <begin position="639"/>
        <end position="658"/>
    </location>
</feature>
<dbReference type="SUPFAM" id="SSF53448">
    <property type="entry name" value="Nucleotide-diphospho-sugar transferases"/>
    <property type="match status" value="1"/>
</dbReference>
<dbReference type="InterPro" id="IPR005150">
    <property type="entry name" value="Cellulose_synth"/>
</dbReference>
<protein>
    <submittedName>
        <fullName evidence="12">Cellulose synthase-like protein G3</fullName>
    </submittedName>
</protein>
<evidence type="ECO:0000256" key="9">
    <source>
        <dbReference type="PIRSR" id="PIRSR605150-2"/>
    </source>
</evidence>
<dbReference type="AlphaFoldDB" id="A0AAV9D7A7"/>
<evidence type="ECO:0000256" key="1">
    <source>
        <dbReference type="ARBA" id="ARBA00004127"/>
    </source>
</evidence>
<evidence type="ECO:0000256" key="6">
    <source>
        <dbReference type="ARBA" id="ARBA00023136"/>
    </source>
</evidence>
<dbReference type="GO" id="GO:0016020">
    <property type="term" value="C:membrane"/>
    <property type="evidence" value="ECO:0007669"/>
    <property type="project" value="InterPro"/>
</dbReference>
<organism evidence="12 13">
    <name type="scientific">Acorus calamus</name>
    <name type="common">Sweet flag</name>
    <dbReference type="NCBI Taxonomy" id="4465"/>
    <lineage>
        <taxon>Eukaryota</taxon>
        <taxon>Viridiplantae</taxon>
        <taxon>Streptophyta</taxon>
        <taxon>Embryophyta</taxon>
        <taxon>Tracheophyta</taxon>
        <taxon>Spermatophyta</taxon>
        <taxon>Magnoliopsida</taxon>
        <taxon>Liliopsida</taxon>
        <taxon>Acoraceae</taxon>
        <taxon>Acorus</taxon>
    </lineage>
</organism>
<dbReference type="Pfam" id="PF03552">
    <property type="entry name" value="Cellulose_synt"/>
    <property type="match status" value="2"/>
</dbReference>